<sequence length="105" mass="11308">MSIGKTMTRTAERAGATGGTARNAPDRRRVGGTARRRPVDPRSVARSSRAPARLRAGSIREFDDSELDPAFDEFGDLAEHVDGLAVHMRDVLAHHALAESGTDLD</sequence>
<evidence type="ECO:0000256" key="1">
    <source>
        <dbReference type="SAM" id="MobiDB-lite"/>
    </source>
</evidence>
<gene>
    <name evidence="2" type="ORF">SAMN05192568_10047</name>
</gene>
<dbReference type="RefSeq" id="WP_092037903.1">
    <property type="nucleotide sequence ID" value="NZ_FOTK01000004.1"/>
</dbReference>
<dbReference type="STRING" id="582667.SAMN05192568_10047"/>
<evidence type="ECO:0000313" key="3">
    <source>
        <dbReference type="Proteomes" id="UP000199048"/>
    </source>
</evidence>
<feature type="compositionally biased region" description="Low complexity" evidence="1">
    <location>
        <begin position="41"/>
        <end position="56"/>
    </location>
</feature>
<organism evidence="2 3">
    <name type="scientific">Methylobacterium pseudosasicola</name>
    <dbReference type="NCBI Taxonomy" id="582667"/>
    <lineage>
        <taxon>Bacteria</taxon>
        <taxon>Pseudomonadati</taxon>
        <taxon>Pseudomonadota</taxon>
        <taxon>Alphaproteobacteria</taxon>
        <taxon>Hyphomicrobiales</taxon>
        <taxon>Methylobacteriaceae</taxon>
        <taxon>Methylobacterium</taxon>
    </lineage>
</organism>
<feature type="region of interest" description="Disordered" evidence="1">
    <location>
        <begin position="1"/>
        <end position="57"/>
    </location>
</feature>
<accession>A0A1I4H366</accession>
<keyword evidence="3" id="KW-1185">Reference proteome</keyword>
<reference evidence="3" key="1">
    <citation type="submission" date="2016-10" db="EMBL/GenBank/DDBJ databases">
        <authorList>
            <person name="Varghese N."/>
            <person name="Submissions S."/>
        </authorList>
    </citation>
    <scope>NUCLEOTIDE SEQUENCE [LARGE SCALE GENOMIC DNA]</scope>
    <source>
        <strain evidence="3">BL36</strain>
    </source>
</reference>
<dbReference type="EMBL" id="FOTK01000004">
    <property type="protein sequence ID" value="SFL36728.1"/>
    <property type="molecule type" value="Genomic_DNA"/>
</dbReference>
<feature type="compositionally biased region" description="Low complexity" evidence="1">
    <location>
        <begin position="1"/>
        <end position="23"/>
    </location>
</feature>
<evidence type="ECO:0000313" key="2">
    <source>
        <dbReference type="EMBL" id="SFL36728.1"/>
    </source>
</evidence>
<dbReference type="Proteomes" id="UP000199048">
    <property type="component" value="Unassembled WGS sequence"/>
</dbReference>
<name>A0A1I4H366_9HYPH</name>
<dbReference type="AlphaFoldDB" id="A0A1I4H366"/>
<protein>
    <submittedName>
        <fullName evidence="2">Uncharacterized protein</fullName>
    </submittedName>
</protein>
<proteinExistence type="predicted"/>